<dbReference type="PANTHER" id="PTHR43133">
    <property type="entry name" value="RNA POLYMERASE ECF-TYPE SIGMA FACTO"/>
    <property type="match status" value="1"/>
</dbReference>
<dbReference type="PANTHER" id="PTHR43133:SF46">
    <property type="entry name" value="RNA POLYMERASE SIGMA-70 FACTOR ECF SUBFAMILY"/>
    <property type="match status" value="1"/>
</dbReference>
<dbReference type="SUPFAM" id="SSF88946">
    <property type="entry name" value="Sigma2 domain of RNA polymerase sigma factors"/>
    <property type="match status" value="1"/>
</dbReference>
<evidence type="ECO:0000256" key="3">
    <source>
        <dbReference type="ARBA" id="ARBA00023082"/>
    </source>
</evidence>
<dbReference type="AlphaFoldDB" id="A0A6N6M526"/>
<dbReference type="EMBL" id="WACR01000010">
    <property type="protein sequence ID" value="KAB1062813.1"/>
    <property type="molecule type" value="Genomic_DNA"/>
</dbReference>
<evidence type="ECO:0000259" key="6">
    <source>
        <dbReference type="Pfam" id="PF08281"/>
    </source>
</evidence>
<comment type="similarity">
    <text evidence="1">Belongs to the sigma-70 factor family. ECF subfamily.</text>
</comment>
<keyword evidence="3" id="KW-0731">Sigma factor</keyword>
<evidence type="ECO:0000256" key="1">
    <source>
        <dbReference type="ARBA" id="ARBA00010641"/>
    </source>
</evidence>
<dbReference type="GO" id="GO:0003677">
    <property type="term" value="F:DNA binding"/>
    <property type="evidence" value="ECO:0007669"/>
    <property type="project" value="InterPro"/>
</dbReference>
<dbReference type="Proteomes" id="UP000435357">
    <property type="component" value="Unassembled WGS sequence"/>
</dbReference>
<dbReference type="GO" id="GO:0006352">
    <property type="term" value="P:DNA-templated transcription initiation"/>
    <property type="evidence" value="ECO:0007669"/>
    <property type="project" value="InterPro"/>
</dbReference>
<dbReference type="Pfam" id="PF08281">
    <property type="entry name" value="Sigma70_r4_2"/>
    <property type="match status" value="1"/>
</dbReference>
<dbReference type="RefSeq" id="WP_151169412.1">
    <property type="nucleotide sequence ID" value="NZ_WACR01000010.1"/>
</dbReference>
<keyword evidence="2" id="KW-0805">Transcription regulation</keyword>
<dbReference type="Pfam" id="PF04542">
    <property type="entry name" value="Sigma70_r2"/>
    <property type="match status" value="1"/>
</dbReference>
<feature type="domain" description="RNA polymerase sigma-70 region 2" evidence="5">
    <location>
        <begin position="22"/>
        <end position="89"/>
    </location>
</feature>
<protein>
    <submittedName>
        <fullName evidence="7">RNA polymerase sigma factor</fullName>
    </submittedName>
</protein>
<dbReference type="InterPro" id="IPR007627">
    <property type="entry name" value="RNA_pol_sigma70_r2"/>
</dbReference>
<dbReference type="InterPro" id="IPR036388">
    <property type="entry name" value="WH-like_DNA-bd_sf"/>
</dbReference>
<evidence type="ECO:0000259" key="5">
    <source>
        <dbReference type="Pfam" id="PF04542"/>
    </source>
</evidence>
<reference evidence="7 8" key="1">
    <citation type="submission" date="2019-09" db="EMBL/GenBank/DDBJ databases">
        <title>Genomes of Cryomorphaceae.</title>
        <authorList>
            <person name="Bowman J.P."/>
        </authorList>
    </citation>
    <scope>NUCLEOTIDE SEQUENCE [LARGE SCALE GENOMIC DNA]</scope>
    <source>
        <strain evidence="7 8">KCTC 52047</strain>
    </source>
</reference>
<feature type="domain" description="RNA polymerase sigma factor 70 region 4 type 2" evidence="6">
    <location>
        <begin position="120"/>
        <end position="172"/>
    </location>
</feature>
<keyword evidence="8" id="KW-1185">Reference proteome</keyword>
<dbReference type="GO" id="GO:0016987">
    <property type="term" value="F:sigma factor activity"/>
    <property type="evidence" value="ECO:0007669"/>
    <property type="project" value="UniProtKB-KW"/>
</dbReference>
<dbReference type="NCBIfam" id="TIGR02937">
    <property type="entry name" value="sigma70-ECF"/>
    <property type="match status" value="1"/>
</dbReference>
<proteinExistence type="inferred from homology"/>
<evidence type="ECO:0000313" key="7">
    <source>
        <dbReference type="EMBL" id="KAB1062813.1"/>
    </source>
</evidence>
<comment type="caution">
    <text evidence="7">The sequence shown here is derived from an EMBL/GenBank/DDBJ whole genome shotgun (WGS) entry which is preliminary data.</text>
</comment>
<evidence type="ECO:0000256" key="2">
    <source>
        <dbReference type="ARBA" id="ARBA00023015"/>
    </source>
</evidence>
<keyword evidence="4" id="KW-0804">Transcription</keyword>
<gene>
    <name evidence="7" type="ORF">F3059_11545</name>
</gene>
<dbReference type="Gene3D" id="1.10.10.10">
    <property type="entry name" value="Winged helix-like DNA-binding domain superfamily/Winged helix DNA-binding domain"/>
    <property type="match status" value="1"/>
</dbReference>
<dbReference type="InterPro" id="IPR013249">
    <property type="entry name" value="RNA_pol_sigma70_r4_t2"/>
</dbReference>
<evidence type="ECO:0000313" key="8">
    <source>
        <dbReference type="Proteomes" id="UP000435357"/>
    </source>
</evidence>
<dbReference type="OrthoDB" id="1056775at2"/>
<dbReference type="InterPro" id="IPR014284">
    <property type="entry name" value="RNA_pol_sigma-70_dom"/>
</dbReference>
<organism evidence="7 8">
    <name type="scientific">Salibacter halophilus</name>
    <dbReference type="NCBI Taxonomy" id="1803916"/>
    <lineage>
        <taxon>Bacteria</taxon>
        <taxon>Pseudomonadati</taxon>
        <taxon>Bacteroidota</taxon>
        <taxon>Flavobacteriia</taxon>
        <taxon>Flavobacteriales</taxon>
        <taxon>Salibacteraceae</taxon>
        <taxon>Salibacter</taxon>
    </lineage>
</organism>
<dbReference type="InterPro" id="IPR013324">
    <property type="entry name" value="RNA_pol_sigma_r3/r4-like"/>
</dbReference>
<dbReference type="SUPFAM" id="SSF88659">
    <property type="entry name" value="Sigma3 and sigma4 domains of RNA polymerase sigma factors"/>
    <property type="match status" value="1"/>
</dbReference>
<name>A0A6N6M526_9FLAO</name>
<accession>A0A6N6M526</accession>
<dbReference type="InterPro" id="IPR013325">
    <property type="entry name" value="RNA_pol_sigma_r2"/>
</dbReference>
<sequence>MIVDQELIQLCKKEDRKAQFTLYKQCYGILMAVCLRYERNKEDAEELVNMGFLKIVTKLDKYNSDIPFEAWIRRIMINTVIDEFRKRKKEQETIEYTDFDDQHHHRQVEMNDADLRFDAEELELMLQNLPNVTQKVFNLHVIDGYSHKEVSDMLSISVGTSKWHVSNARKLLKEQIEKNKNKASNSQSITA</sequence>
<dbReference type="InterPro" id="IPR039425">
    <property type="entry name" value="RNA_pol_sigma-70-like"/>
</dbReference>
<evidence type="ECO:0000256" key="4">
    <source>
        <dbReference type="ARBA" id="ARBA00023163"/>
    </source>
</evidence>
<dbReference type="Gene3D" id="1.10.1740.10">
    <property type="match status" value="1"/>
</dbReference>